<dbReference type="RefSeq" id="WP_125242799.1">
    <property type="nucleotide sequence ID" value="NZ_RSED01000005.1"/>
</dbReference>
<keyword evidence="3" id="KW-1185">Reference proteome</keyword>
<name>A0A3R8TUE6_9BURK</name>
<evidence type="ECO:0000259" key="1">
    <source>
        <dbReference type="Pfam" id="PF12146"/>
    </source>
</evidence>
<reference evidence="2 3" key="1">
    <citation type="submission" date="2018-12" db="EMBL/GenBank/DDBJ databases">
        <title>The whole draft genome of Aquabacterium sp. SJQ9.</title>
        <authorList>
            <person name="Sun L."/>
            <person name="Gao X."/>
            <person name="Chen W."/>
            <person name="Huang K."/>
        </authorList>
    </citation>
    <scope>NUCLEOTIDE SEQUENCE [LARGE SCALE GENOMIC DNA]</scope>
    <source>
        <strain evidence="2 3">SJQ9</strain>
    </source>
</reference>
<dbReference type="PIRSF" id="PIRSF037442">
    <property type="entry name" value="UCP037442_abhydr"/>
    <property type="match status" value="1"/>
</dbReference>
<dbReference type="Gene3D" id="3.40.50.1820">
    <property type="entry name" value="alpha/beta hydrolase"/>
    <property type="match status" value="1"/>
</dbReference>
<dbReference type="EMBL" id="RSED01000005">
    <property type="protein sequence ID" value="RRS04981.1"/>
    <property type="molecule type" value="Genomic_DNA"/>
</dbReference>
<dbReference type="InterPro" id="IPR029058">
    <property type="entry name" value="AB_hydrolase_fold"/>
</dbReference>
<dbReference type="GO" id="GO:0016787">
    <property type="term" value="F:hydrolase activity"/>
    <property type="evidence" value="ECO:0007669"/>
    <property type="project" value="UniProtKB-KW"/>
</dbReference>
<evidence type="ECO:0000313" key="3">
    <source>
        <dbReference type="Proteomes" id="UP000269265"/>
    </source>
</evidence>
<evidence type="ECO:0000313" key="2">
    <source>
        <dbReference type="EMBL" id="RRS04981.1"/>
    </source>
</evidence>
<dbReference type="SUPFAM" id="SSF53474">
    <property type="entry name" value="alpha/beta-Hydrolases"/>
    <property type="match status" value="1"/>
</dbReference>
<keyword evidence="2" id="KW-0378">Hydrolase</keyword>
<dbReference type="AlphaFoldDB" id="A0A3R8TUE6"/>
<dbReference type="Proteomes" id="UP000269265">
    <property type="component" value="Unassembled WGS sequence"/>
</dbReference>
<feature type="domain" description="Serine aminopeptidase S33" evidence="1">
    <location>
        <begin position="26"/>
        <end position="134"/>
    </location>
</feature>
<dbReference type="InterPro" id="IPR017208">
    <property type="entry name" value="UCP037442_abhydr"/>
</dbReference>
<accession>A0A3R8TUE6</accession>
<protein>
    <submittedName>
        <fullName evidence="2">Alpha/beta fold hydrolase</fullName>
    </submittedName>
</protein>
<gene>
    <name evidence="2" type="ORF">EIP75_08415</name>
</gene>
<dbReference type="Pfam" id="PF12146">
    <property type="entry name" value="Hydrolase_4"/>
    <property type="match status" value="1"/>
</dbReference>
<proteinExistence type="predicted"/>
<dbReference type="InterPro" id="IPR022742">
    <property type="entry name" value="Hydrolase_4"/>
</dbReference>
<sequence>MGFQALTITTDDGVALAARAYEPDGPPRRAVLISPAMGVGQRFYEAFATWLASQGVAVLTFDFRGMGDSAPARMRGFKASITTWATQDQPAVVRELVRRWPGVPYSYLGHSLGGQIFGMLDEQVHFDRMVTVASGNGHVALNSPRTRRAAPLLWWVLAPLGIAVAGYFPGKRLGAIGDLPAGVMWQWRRWCLHPEYLAAEGQAMRDRYAQVRTPIRAVILEDDELLSPEGIRRLYRLYSQAPVQFESLAPKAMGLKRIGHFGVFQSHAKTVLWPRVLHWLDA</sequence>
<comment type="caution">
    <text evidence="2">The sequence shown here is derived from an EMBL/GenBank/DDBJ whole genome shotgun (WGS) entry which is preliminary data.</text>
</comment>
<organism evidence="2 3">
    <name type="scientific">Aquabacterium soli</name>
    <dbReference type="NCBI Taxonomy" id="2493092"/>
    <lineage>
        <taxon>Bacteria</taxon>
        <taxon>Pseudomonadati</taxon>
        <taxon>Pseudomonadota</taxon>
        <taxon>Betaproteobacteria</taxon>
        <taxon>Burkholderiales</taxon>
        <taxon>Aquabacterium</taxon>
    </lineage>
</organism>
<dbReference type="OrthoDB" id="9785076at2"/>